<evidence type="ECO:0000256" key="13">
    <source>
        <dbReference type="SAM" id="SignalP"/>
    </source>
</evidence>
<dbReference type="GeneID" id="116420770"/>
<keyword evidence="3 12" id="KW-0812">Transmembrane</keyword>
<evidence type="ECO:0000256" key="1">
    <source>
        <dbReference type="ARBA" id="ARBA00004479"/>
    </source>
</evidence>
<organism evidence="15 16">
    <name type="scientific">Sarcophilus harrisii</name>
    <name type="common">Tasmanian devil</name>
    <name type="synonym">Sarcophilus laniarius</name>
    <dbReference type="NCBI Taxonomy" id="9305"/>
    <lineage>
        <taxon>Eukaryota</taxon>
        <taxon>Metazoa</taxon>
        <taxon>Chordata</taxon>
        <taxon>Craniata</taxon>
        <taxon>Vertebrata</taxon>
        <taxon>Euteleostomi</taxon>
        <taxon>Mammalia</taxon>
        <taxon>Metatheria</taxon>
        <taxon>Dasyuromorphia</taxon>
        <taxon>Dasyuridae</taxon>
        <taxon>Sarcophilus</taxon>
    </lineage>
</organism>
<reference evidence="15" key="2">
    <citation type="submission" date="2025-08" db="UniProtKB">
        <authorList>
            <consortium name="Ensembl"/>
        </authorList>
    </citation>
    <scope>IDENTIFICATION</scope>
</reference>
<keyword evidence="4 13" id="KW-0732">Signal</keyword>
<dbReference type="Ensembl" id="ENSSHAT00000031639.1">
    <property type="protein sequence ID" value="ENSSHAP00000031113.1"/>
    <property type="gene ID" value="ENSSHAG00000025294.1"/>
</dbReference>
<dbReference type="KEGG" id="shr:116420770"/>
<evidence type="ECO:0000256" key="12">
    <source>
        <dbReference type="SAM" id="Phobius"/>
    </source>
</evidence>
<dbReference type="GO" id="GO:0005886">
    <property type="term" value="C:plasma membrane"/>
    <property type="evidence" value="ECO:0007669"/>
    <property type="project" value="TreeGrafter"/>
</dbReference>
<dbReference type="AlphaFoldDB" id="A0A7N4P0H6"/>
<evidence type="ECO:0000256" key="10">
    <source>
        <dbReference type="ARBA" id="ARBA00023180"/>
    </source>
</evidence>
<keyword evidence="9" id="KW-1015">Disulfide bond</keyword>
<feature type="transmembrane region" description="Helical" evidence="12">
    <location>
        <begin position="222"/>
        <end position="245"/>
    </location>
</feature>
<dbReference type="InterPro" id="IPR003987">
    <property type="entry name" value="ICAM_VCAM_N"/>
</dbReference>
<dbReference type="RefSeq" id="XP_031803593.1">
    <property type="nucleotide sequence ID" value="XM_031947733.1"/>
</dbReference>
<reference evidence="15" key="3">
    <citation type="submission" date="2025-09" db="UniProtKB">
        <authorList>
            <consortium name="Ensembl"/>
        </authorList>
    </citation>
    <scope>IDENTIFICATION</scope>
</reference>
<comment type="subcellular location">
    <subcellularLocation>
        <location evidence="1">Membrane</location>
        <topology evidence="1">Single-pass type I membrane protein</topology>
    </subcellularLocation>
</comment>
<dbReference type="CTD" id="3386"/>
<name>A0A7N4P0H6_SARHA</name>
<keyword evidence="6" id="KW-0130">Cell adhesion</keyword>
<dbReference type="Proteomes" id="UP000007648">
    <property type="component" value="Unassembled WGS sequence"/>
</dbReference>
<comment type="similarity">
    <text evidence="2">Belongs to the immunoglobulin superfamily. ICAM family.</text>
</comment>
<evidence type="ECO:0000256" key="11">
    <source>
        <dbReference type="ARBA" id="ARBA00023319"/>
    </source>
</evidence>
<dbReference type="GeneTree" id="ENSGT00940000162431"/>
<protein>
    <submittedName>
        <fullName evidence="15">Intercellular adhesion molecule 4 (Landsteiner-Wiener blood group)</fullName>
    </submittedName>
</protein>
<dbReference type="Gene3D" id="2.60.40.10">
    <property type="entry name" value="Immunoglobulins"/>
    <property type="match status" value="2"/>
</dbReference>
<keyword evidence="16" id="KW-1185">Reference proteome</keyword>
<evidence type="ECO:0000256" key="3">
    <source>
        <dbReference type="ARBA" id="ARBA00022692"/>
    </source>
</evidence>
<evidence type="ECO:0000256" key="4">
    <source>
        <dbReference type="ARBA" id="ARBA00022729"/>
    </source>
</evidence>
<dbReference type="FunFam" id="2.60.40.10:FF:000194">
    <property type="entry name" value="Intercellular adhesion molecule 1"/>
    <property type="match status" value="1"/>
</dbReference>
<evidence type="ECO:0000313" key="16">
    <source>
        <dbReference type="Proteomes" id="UP000007648"/>
    </source>
</evidence>
<dbReference type="InterPro" id="IPR047012">
    <property type="entry name" value="ICAM_VCAM"/>
</dbReference>
<keyword evidence="8 12" id="KW-0472">Membrane</keyword>
<dbReference type="InterPro" id="IPR036179">
    <property type="entry name" value="Ig-like_dom_sf"/>
</dbReference>
<evidence type="ECO:0000256" key="8">
    <source>
        <dbReference type="ARBA" id="ARBA00023136"/>
    </source>
</evidence>
<reference evidence="15 16" key="1">
    <citation type="journal article" date="2011" name="Proc. Natl. Acad. Sci. U.S.A.">
        <title>Genetic diversity and population structure of the endangered marsupial Sarcophilus harrisii (Tasmanian devil).</title>
        <authorList>
            <person name="Miller W."/>
            <person name="Hayes V.M."/>
            <person name="Ratan A."/>
            <person name="Petersen D.C."/>
            <person name="Wittekindt N.E."/>
            <person name="Miller J."/>
            <person name="Walenz B."/>
            <person name="Knight J."/>
            <person name="Qi J."/>
            <person name="Zhao F."/>
            <person name="Wang Q."/>
            <person name="Bedoya-Reina O.C."/>
            <person name="Katiyar N."/>
            <person name="Tomsho L.P."/>
            <person name="Kasson L.M."/>
            <person name="Hardie R.A."/>
            <person name="Woodbridge P."/>
            <person name="Tindall E.A."/>
            <person name="Bertelsen M.F."/>
            <person name="Dixon D."/>
            <person name="Pyecroft S."/>
            <person name="Helgen K.M."/>
            <person name="Lesk A.M."/>
            <person name="Pringle T.H."/>
            <person name="Patterson N."/>
            <person name="Zhang Y."/>
            <person name="Kreiss A."/>
            <person name="Woods G.M."/>
            <person name="Jones M.E."/>
            <person name="Schuster S.C."/>
        </authorList>
    </citation>
    <scope>NUCLEOTIDE SEQUENCE [LARGE SCALE GENOMIC DNA]</scope>
</reference>
<feature type="signal peptide" evidence="13">
    <location>
        <begin position="1"/>
        <end position="20"/>
    </location>
</feature>
<gene>
    <name evidence="15" type="primary">ICAM4</name>
</gene>
<dbReference type="FunCoup" id="A0A7N4P0H6">
    <property type="interactions" value="572"/>
</dbReference>
<keyword evidence="5" id="KW-0677">Repeat</keyword>
<dbReference type="PRINTS" id="PR01472">
    <property type="entry name" value="ICAMVCAM1"/>
</dbReference>
<dbReference type="GO" id="GO:0005178">
    <property type="term" value="F:integrin binding"/>
    <property type="evidence" value="ECO:0007669"/>
    <property type="project" value="InterPro"/>
</dbReference>
<dbReference type="Pfam" id="PF03921">
    <property type="entry name" value="ICAM_N"/>
    <property type="match status" value="1"/>
</dbReference>
<dbReference type="SUPFAM" id="SSF48726">
    <property type="entry name" value="Immunoglobulin"/>
    <property type="match status" value="2"/>
</dbReference>
<dbReference type="PANTHER" id="PTHR13771">
    <property type="entry name" value="INTERCELLULAR ADHESION MOLECULE"/>
    <property type="match status" value="1"/>
</dbReference>
<dbReference type="InterPro" id="IPR013768">
    <property type="entry name" value="ICAM_N"/>
</dbReference>
<dbReference type="InParanoid" id="A0A7N4P0H6"/>
<feature type="domain" description="Intercellular adhesion molecule N-terminal" evidence="14">
    <location>
        <begin position="27"/>
        <end position="114"/>
    </location>
</feature>
<keyword evidence="7 12" id="KW-1133">Transmembrane helix</keyword>
<evidence type="ECO:0000256" key="7">
    <source>
        <dbReference type="ARBA" id="ARBA00022989"/>
    </source>
</evidence>
<dbReference type="InterPro" id="IPR013783">
    <property type="entry name" value="Ig-like_fold"/>
</dbReference>
<dbReference type="PANTHER" id="PTHR13771:SF8">
    <property type="entry name" value="INTERCELLULAR ADHESION MOLECULE 4"/>
    <property type="match status" value="1"/>
</dbReference>
<keyword evidence="10" id="KW-0325">Glycoprotein</keyword>
<keyword evidence="11" id="KW-0393">Immunoglobulin domain</keyword>
<evidence type="ECO:0000313" key="15">
    <source>
        <dbReference type="Ensembl" id="ENSSHAP00000031113.1"/>
    </source>
</evidence>
<evidence type="ECO:0000259" key="14">
    <source>
        <dbReference type="Pfam" id="PF03921"/>
    </source>
</evidence>
<evidence type="ECO:0000256" key="9">
    <source>
        <dbReference type="ARBA" id="ARBA00023157"/>
    </source>
</evidence>
<dbReference type="GO" id="GO:0098609">
    <property type="term" value="P:cell-cell adhesion"/>
    <property type="evidence" value="ECO:0007669"/>
    <property type="project" value="InterPro"/>
</dbReference>
<evidence type="ECO:0000256" key="5">
    <source>
        <dbReference type="ARBA" id="ARBA00022737"/>
    </source>
</evidence>
<sequence length="271" mass="29587">MKAPSPLALLIPLLVAAGGGQEARGPFWVQVLPREISVIPGSSIWINCSTSCAQPEAWGLITSLTQGKKETGPGWAAFQLLDVRRWASAVRCFFTCAGETQEATATIRAYSPPRTVVLEEPPLLDLGTEYQFRCRAFFVFPLETLTMILSLGGRVLWSTSLAGSGYRLDSANVTWTFTLHARLQDIGQLMSCHAQLNLDGVLVTRSSRPVKLHFRENPLSRVVAWGALAALAGLLLLMASGVFLLQPRGQLQPKGACLRQVESQLRRCLGR</sequence>
<feature type="chain" id="PRO_5029750449" evidence="13">
    <location>
        <begin position="21"/>
        <end position="271"/>
    </location>
</feature>
<dbReference type="OrthoDB" id="10012075at2759"/>
<evidence type="ECO:0000256" key="2">
    <source>
        <dbReference type="ARBA" id="ARBA00005925"/>
    </source>
</evidence>
<accession>A0A7N4P0H6</accession>
<proteinExistence type="inferred from homology"/>
<evidence type="ECO:0000256" key="6">
    <source>
        <dbReference type="ARBA" id="ARBA00022889"/>
    </source>
</evidence>